<dbReference type="Pfam" id="PF07715">
    <property type="entry name" value="Plug"/>
    <property type="match status" value="1"/>
</dbReference>
<evidence type="ECO:0000256" key="9">
    <source>
        <dbReference type="ARBA" id="ARBA00023237"/>
    </source>
</evidence>
<evidence type="ECO:0000256" key="11">
    <source>
        <dbReference type="RuleBase" id="RU003357"/>
    </source>
</evidence>
<keyword evidence="2 10" id="KW-0813">Transport</keyword>
<evidence type="ECO:0000256" key="5">
    <source>
        <dbReference type="ARBA" id="ARBA00022729"/>
    </source>
</evidence>
<dbReference type="Proteomes" id="UP000028725">
    <property type="component" value="Unassembled WGS sequence"/>
</dbReference>
<dbReference type="Pfam" id="PF00593">
    <property type="entry name" value="TonB_dep_Rec_b-barrel"/>
    <property type="match status" value="1"/>
</dbReference>
<evidence type="ECO:0000256" key="12">
    <source>
        <dbReference type="SAM" id="SignalP"/>
    </source>
</evidence>
<dbReference type="GO" id="GO:0015344">
    <property type="term" value="F:siderophore uptake transmembrane transporter activity"/>
    <property type="evidence" value="ECO:0007669"/>
    <property type="project" value="TreeGrafter"/>
</dbReference>
<dbReference type="PROSITE" id="PS52016">
    <property type="entry name" value="TONB_DEPENDENT_REC_3"/>
    <property type="match status" value="1"/>
</dbReference>
<evidence type="ECO:0000256" key="10">
    <source>
        <dbReference type="PROSITE-ProRule" id="PRU01360"/>
    </source>
</evidence>
<evidence type="ECO:0000256" key="2">
    <source>
        <dbReference type="ARBA" id="ARBA00022448"/>
    </source>
</evidence>
<evidence type="ECO:0000259" key="14">
    <source>
        <dbReference type="Pfam" id="PF07715"/>
    </source>
</evidence>
<feature type="domain" description="TonB-dependent receptor plug" evidence="14">
    <location>
        <begin position="58"/>
        <end position="166"/>
    </location>
</feature>
<evidence type="ECO:0000259" key="13">
    <source>
        <dbReference type="Pfam" id="PF00593"/>
    </source>
</evidence>
<evidence type="ECO:0000256" key="7">
    <source>
        <dbReference type="ARBA" id="ARBA00023136"/>
    </source>
</evidence>
<dbReference type="InterPro" id="IPR037066">
    <property type="entry name" value="Plug_dom_sf"/>
</dbReference>
<comment type="subcellular location">
    <subcellularLocation>
        <location evidence="1 10">Cell outer membrane</location>
        <topology evidence="1 10">Multi-pass membrane protein</topology>
    </subcellularLocation>
</comment>
<keyword evidence="5 12" id="KW-0732">Signal</keyword>
<keyword evidence="16" id="KW-1185">Reference proteome</keyword>
<feature type="signal peptide" evidence="12">
    <location>
        <begin position="1"/>
        <end position="21"/>
    </location>
</feature>
<keyword evidence="4 10" id="KW-0812">Transmembrane</keyword>
<dbReference type="InterPro" id="IPR012910">
    <property type="entry name" value="Plug_dom"/>
</dbReference>
<dbReference type="InterPro" id="IPR000531">
    <property type="entry name" value="Beta-barrel_TonB"/>
</dbReference>
<dbReference type="Gene3D" id="2.170.130.10">
    <property type="entry name" value="TonB-dependent receptor, plug domain"/>
    <property type="match status" value="1"/>
</dbReference>
<dbReference type="STRING" id="394096.DB31_2407"/>
<dbReference type="RefSeq" id="WP_044195179.1">
    <property type="nucleotide sequence ID" value="NZ_JMCB01000015.1"/>
</dbReference>
<comment type="caution">
    <text evidence="15">The sequence shown here is derived from an EMBL/GenBank/DDBJ whole genome shotgun (WGS) entry which is preliminary data.</text>
</comment>
<dbReference type="GO" id="GO:0009279">
    <property type="term" value="C:cell outer membrane"/>
    <property type="evidence" value="ECO:0007669"/>
    <property type="project" value="UniProtKB-SubCell"/>
</dbReference>
<evidence type="ECO:0000313" key="15">
    <source>
        <dbReference type="EMBL" id="KFE63995.1"/>
    </source>
</evidence>
<dbReference type="InterPro" id="IPR036942">
    <property type="entry name" value="Beta-barrel_TonB_sf"/>
</dbReference>
<reference evidence="15 16" key="1">
    <citation type="submission" date="2014-04" db="EMBL/GenBank/DDBJ databases">
        <title>Genome assembly of Hyalangium minutum DSM 14724.</title>
        <authorList>
            <person name="Sharma G."/>
            <person name="Subramanian S."/>
        </authorList>
    </citation>
    <scope>NUCLEOTIDE SEQUENCE [LARGE SCALE GENOMIC DNA]</scope>
    <source>
        <strain evidence="15 16">DSM 14724</strain>
    </source>
</reference>
<sequence>MRPALIPLLLGVALAATPASAQQAPAPAGEDSHWSQKLSLEELLKLELATPAKQRQKASEAPGVASLVTREQIQQFGWTSLNDILFSQPGFFPARDFERSVVGARGIQEGWNNNHLLVLVDGVPVNDHDTASAYTWDITPLFFVKSVEIIRGPGSALYGSSATQGIIAINTISSPKALNEQERLEINSEARLRLGNQGTSSVEAVAASRSEHLSTVLGFRYARTDGSIYLSPDGSGRVDDQGALQRFRVSEPLGSRYVFLKLEARKALEGLSLSYHQQAWEQGIGLGWFSWAPDAEQPIREGRHLAVLSYRSQPERPLQHEYVLMFQRHDYDLNIRFYPSGALDGYYPNGVTETLDTHVDEVFTRAQLSGELAERLSLLGGVEYSLFLYNGDHVHYSNADLLNFEEDSPPSETLVELGPFYEGILNRPVSNAAAYAQLSWSQLLDTPLSLTAGLRYDLKFFRYRAPEAPTARPSARSYEQLSPRLALVYAALPSLSFKLQASRAFRAPSPTELFSTNSWMADTDIDSILPERVTTFELGADWLIHRHLSSRTTVFVSRYENLIGYEQLQVNNLFSRDTAGVELELMADAELGTRGRLMAFGNYSYARLLGETDDDSEGSLRQLTWAPAHTAKAGVSYSIRRFTLALQGRYQSTVLRRPGDFETPAYREARPESVPAWLRFDVNTRLQINVWSSVGLSVTNLFDTEDFLVRTGDLPFDYRMEGRRILGNLELSL</sequence>
<dbReference type="EMBL" id="JMCB01000015">
    <property type="protein sequence ID" value="KFE63995.1"/>
    <property type="molecule type" value="Genomic_DNA"/>
</dbReference>
<evidence type="ECO:0000313" key="16">
    <source>
        <dbReference type="Proteomes" id="UP000028725"/>
    </source>
</evidence>
<feature type="chain" id="PRO_5001799327" description="TonB-dependent receptor" evidence="12">
    <location>
        <begin position="22"/>
        <end position="733"/>
    </location>
</feature>
<organism evidence="15 16">
    <name type="scientific">Hyalangium minutum</name>
    <dbReference type="NCBI Taxonomy" id="394096"/>
    <lineage>
        <taxon>Bacteria</taxon>
        <taxon>Pseudomonadati</taxon>
        <taxon>Myxococcota</taxon>
        <taxon>Myxococcia</taxon>
        <taxon>Myxococcales</taxon>
        <taxon>Cystobacterineae</taxon>
        <taxon>Archangiaceae</taxon>
        <taxon>Hyalangium</taxon>
    </lineage>
</organism>
<evidence type="ECO:0000256" key="3">
    <source>
        <dbReference type="ARBA" id="ARBA00022452"/>
    </source>
</evidence>
<proteinExistence type="inferred from homology"/>
<accession>A0A085W8I2</accession>
<dbReference type="PANTHER" id="PTHR30069:SF29">
    <property type="entry name" value="HEMOGLOBIN AND HEMOGLOBIN-HAPTOGLOBIN-BINDING PROTEIN 1-RELATED"/>
    <property type="match status" value="1"/>
</dbReference>
<evidence type="ECO:0000256" key="6">
    <source>
        <dbReference type="ARBA" id="ARBA00023077"/>
    </source>
</evidence>
<keyword evidence="3 10" id="KW-1134">Transmembrane beta strand</keyword>
<dbReference type="AlphaFoldDB" id="A0A085W8I2"/>
<protein>
    <recommendedName>
        <fullName evidence="17">TonB-dependent receptor</fullName>
    </recommendedName>
</protein>
<dbReference type="GO" id="GO:0044718">
    <property type="term" value="P:siderophore transmembrane transport"/>
    <property type="evidence" value="ECO:0007669"/>
    <property type="project" value="TreeGrafter"/>
</dbReference>
<keyword evidence="8" id="KW-0675">Receptor</keyword>
<evidence type="ECO:0000256" key="8">
    <source>
        <dbReference type="ARBA" id="ARBA00023170"/>
    </source>
</evidence>
<keyword evidence="9 10" id="KW-0998">Cell outer membrane</keyword>
<dbReference type="PANTHER" id="PTHR30069">
    <property type="entry name" value="TONB-DEPENDENT OUTER MEMBRANE RECEPTOR"/>
    <property type="match status" value="1"/>
</dbReference>
<keyword evidence="7 10" id="KW-0472">Membrane</keyword>
<gene>
    <name evidence="15" type="ORF">DB31_2407</name>
</gene>
<dbReference type="SUPFAM" id="SSF56935">
    <property type="entry name" value="Porins"/>
    <property type="match status" value="1"/>
</dbReference>
<comment type="similarity">
    <text evidence="10 11">Belongs to the TonB-dependent receptor family.</text>
</comment>
<keyword evidence="6 11" id="KW-0798">TonB box</keyword>
<dbReference type="InterPro" id="IPR039426">
    <property type="entry name" value="TonB-dep_rcpt-like"/>
</dbReference>
<evidence type="ECO:0000256" key="1">
    <source>
        <dbReference type="ARBA" id="ARBA00004571"/>
    </source>
</evidence>
<dbReference type="OrthoDB" id="9763670at2"/>
<evidence type="ECO:0000256" key="4">
    <source>
        <dbReference type="ARBA" id="ARBA00022692"/>
    </source>
</evidence>
<name>A0A085W8I2_9BACT</name>
<feature type="domain" description="TonB-dependent receptor-like beta-barrel" evidence="13">
    <location>
        <begin position="323"/>
        <end position="701"/>
    </location>
</feature>
<dbReference type="Gene3D" id="2.40.170.20">
    <property type="entry name" value="TonB-dependent receptor, beta-barrel domain"/>
    <property type="match status" value="1"/>
</dbReference>
<evidence type="ECO:0008006" key="17">
    <source>
        <dbReference type="Google" id="ProtNLM"/>
    </source>
</evidence>